<organism evidence="1 2">
    <name type="scientific">Paraflavisolibacter caeni</name>
    <dbReference type="NCBI Taxonomy" id="2982496"/>
    <lineage>
        <taxon>Bacteria</taxon>
        <taxon>Pseudomonadati</taxon>
        <taxon>Bacteroidota</taxon>
        <taxon>Chitinophagia</taxon>
        <taxon>Chitinophagales</taxon>
        <taxon>Chitinophagaceae</taxon>
        <taxon>Paraflavisolibacter</taxon>
    </lineage>
</organism>
<keyword evidence="2" id="KW-1185">Reference proteome</keyword>
<evidence type="ECO:0000313" key="1">
    <source>
        <dbReference type="EMBL" id="MCU7551953.1"/>
    </source>
</evidence>
<proteinExistence type="predicted"/>
<reference evidence="1" key="2">
    <citation type="submission" date="2023-04" db="EMBL/GenBank/DDBJ databases">
        <title>Paracnuella aquatica gen. nov., sp. nov., a member of the family Chitinophagaceae isolated from a hot spring.</title>
        <authorList>
            <person name="Wang C."/>
        </authorList>
    </citation>
    <scope>NUCLEOTIDE SEQUENCE</scope>
    <source>
        <strain evidence="1">LB-8</strain>
    </source>
</reference>
<dbReference type="RefSeq" id="WP_279299390.1">
    <property type="nucleotide sequence ID" value="NZ_JAOTIF010000026.1"/>
</dbReference>
<evidence type="ECO:0000313" key="2">
    <source>
        <dbReference type="Proteomes" id="UP001155483"/>
    </source>
</evidence>
<accession>A0A9X2XPQ9</accession>
<dbReference type="Proteomes" id="UP001155483">
    <property type="component" value="Unassembled WGS sequence"/>
</dbReference>
<comment type="caution">
    <text evidence="1">The sequence shown here is derived from an EMBL/GenBank/DDBJ whole genome shotgun (WGS) entry which is preliminary data.</text>
</comment>
<sequence>MVRVLVKHAAKVYSELPEEEPLPKRSNRKEGFFKRLPEVFSRKDYRTIAYRMGIPDRTADRYIYEFCKSRILSNDEWGQYQKVFEMQI</sequence>
<reference evidence="1" key="1">
    <citation type="submission" date="2022-09" db="EMBL/GenBank/DDBJ databases">
        <authorList>
            <person name="Yuan C."/>
            <person name="Ke Z."/>
        </authorList>
    </citation>
    <scope>NUCLEOTIDE SEQUENCE</scope>
    <source>
        <strain evidence="1">LB-8</strain>
    </source>
</reference>
<protein>
    <submittedName>
        <fullName evidence="1">Uncharacterized protein</fullName>
    </submittedName>
</protein>
<name>A0A9X2XPQ9_9BACT</name>
<gene>
    <name evidence="1" type="ORF">OCK74_22730</name>
</gene>
<dbReference type="AlphaFoldDB" id="A0A9X2XPQ9"/>
<dbReference type="EMBL" id="JAOTIF010000026">
    <property type="protein sequence ID" value="MCU7551953.1"/>
    <property type="molecule type" value="Genomic_DNA"/>
</dbReference>